<proteinExistence type="predicted"/>
<name>A0A9Q3IV60_9BASI</name>
<dbReference type="AlphaFoldDB" id="A0A9Q3IV60"/>
<dbReference type="Proteomes" id="UP000765509">
    <property type="component" value="Unassembled WGS sequence"/>
</dbReference>
<evidence type="ECO:0000313" key="1">
    <source>
        <dbReference type="EMBL" id="MBW0550532.1"/>
    </source>
</evidence>
<gene>
    <name evidence="1" type="ORF">O181_090247</name>
</gene>
<sequence>MALNPLMIGGGTRIMVMARFPRTPLGDKRTPQAQKKLEAWGLGIWKLDRKANDGRIWTEAINDDWAHERPGKGAMAKGPVGHKRYGVANWPQLGSRLNCHNTHGGGSFLMGVTHILLL</sequence>
<organism evidence="1 2">
    <name type="scientific">Austropuccinia psidii MF-1</name>
    <dbReference type="NCBI Taxonomy" id="1389203"/>
    <lineage>
        <taxon>Eukaryota</taxon>
        <taxon>Fungi</taxon>
        <taxon>Dikarya</taxon>
        <taxon>Basidiomycota</taxon>
        <taxon>Pucciniomycotina</taxon>
        <taxon>Pucciniomycetes</taxon>
        <taxon>Pucciniales</taxon>
        <taxon>Sphaerophragmiaceae</taxon>
        <taxon>Austropuccinia</taxon>
    </lineage>
</organism>
<evidence type="ECO:0000313" key="2">
    <source>
        <dbReference type="Proteomes" id="UP000765509"/>
    </source>
</evidence>
<dbReference type="EMBL" id="AVOT02056117">
    <property type="protein sequence ID" value="MBW0550532.1"/>
    <property type="molecule type" value="Genomic_DNA"/>
</dbReference>
<protein>
    <submittedName>
        <fullName evidence="1">Uncharacterized protein</fullName>
    </submittedName>
</protein>
<reference evidence="1" key="1">
    <citation type="submission" date="2021-03" db="EMBL/GenBank/DDBJ databases">
        <title>Draft genome sequence of rust myrtle Austropuccinia psidii MF-1, a brazilian biotype.</title>
        <authorList>
            <person name="Quecine M.C."/>
            <person name="Pachon D.M.R."/>
            <person name="Bonatelli M.L."/>
            <person name="Correr F.H."/>
            <person name="Franceschini L.M."/>
            <person name="Leite T.F."/>
            <person name="Margarido G.R.A."/>
            <person name="Almeida C.A."/>
            <person name="Ferrarezi J.A."/>
            <person name="Labate C.A."/>
        </authorList>
    </citation>
    <scope>NUCLEOTIDE SEQUENCE</scope>
    <source>
        <strain evidence="1">MF-1</strain>
    </source>
</reference>
<keyword evidence="2" id="KW-1185">Reference proteome</keyword>
<accession>A0A9Q3IV60</accession>
<comment type="caution">
    <text evidence="1">The sequence shown here is derived from an EMBL/GenBank/DDBJ whole genome shotgun (WGS) entry which is preliminary data.</text>
</comment>